<organism evidence="1">
    <name type="scientific">marine sediment metagenome</name>
    <dbReference type="NCBI Taxonomy" id="412755"/>
    <lineage>
        <taxon>unclassified sequences</taxon>
        <taxon>metagenomes</taxon>
        <taxon>ecological metagenomes</taxon>
    </lineage>
</organism>
<dbReference type="EMBL" id="LAZR01024347">
    <property type="protein sequence ID" value="KKL75457.1"/>
    <property type="molecule type" value="Genomic_DNA"/>
</dbReference>
<protein>
    <submittedName>
        <fullName evidence="1">Uncharacterized protein</fullName>
    </submittedName>
</protein>
<sequence>MSKKIIQKIKFELVQIEKNYKANKSIFVKDRTLFIIGRSEKYGKKIFFVSDFYPRIKVEKDENIDYIIQECKKHIKEVKDEGYKNLGGTIELLTIYVYKTT</sequence>
<name>A0A0F9HJY9_9ZZZZ</name>
<comment type="caution">
    <text evidence="1">The sequence shown here is derived from an EMBL/GenBank/DDBJ whole genome shotgun (WGS) entry which is preliminary data.</text>
</comment>
<feature type="non-terminal residue" evidence="1">
    <location>
        <position position="101"/>
    </location>
</feature>
<gene>
    <name evidence="1" type="ORF">LCGC14_2054740</name>
</gene>
<reference evidence="1" key="1">
    <citation type="journal article" date="2015" name="Nature">
        <title>Complex archaea that bridge the gap between prokaryotes and eukaryotes.</title>
        <authorList>
            <person name="Spang A."/>
            <person name="Saw J.H."/>
            <person name="Jorgensen S.L."/>
            <person name="Zaremba-Niedzwiedzka K."/>
            <person name="Martijn J."/>
            <person name="Lind A.E."/>
            <person name="van Eijk R."/>
            <person name="Schleper C."/>
            <person name="Guy L."/>
            <person name="Ettema T.J."/>
        </authorList>
    </citation>
    <scope>NUCLEOTIDE SEQUENCE</scope>
</reference>
<accession>A0A0F9HJY9</accession>
<dbReference type="AlphaFoldDB" id="A0A0F9HJY9"/>
<proteinExistence type="predicted"/>
<evidence type="ECO:0000313" key="1">
    <source>
        <dbReference type="EMBL" id="KKL75457.1"/>
    </source>
</evidence>